<name>A0A0D1A454_9LACO</name>
<dbReference type="Proteomes" id="UP000032279">
    <property type="component" value="Unassembled WGS sequence"/>
</dbReference>
<keyword evidence="2" id="KW-1185">Reference proteome</keyword>
<protein>
    <submittedName>
        <fullName evidence="1">YsoA like protein</fullName>
    </submittedName>
</protein>
<dbReference type="OrthoDB" id="1655898at2"/>
<dbReference type="STRING" id="1335616.WDC_1781"/>
<gene>
    <name evidence="1" type="ORF">WDC_1781</name>
</gene>
<dbReference type="EMBL" id="AWTT01000063">
    <property type="protein sequence ID" value="KIS02650.1"/>
    <property type="molecule type" value="Genomic_DNA"/>
</dbReference>
<sequence length="311" mass="36204">MANELTTEQVKRLAKAKELLEKKNWSQASVILENLYQTSADIEINHLLVEALYMDQQYKLAQQYADEYQASFLATLELYKLMVALMLQNHQFIFARQFALVSENSQWVAIAIDEIEQHEQSDLTNLAITVKLITQQFYHLGDENFNEQKRRFELGYQLPMAQYVMGAKFLLRDPFTNPVIRASILQVLQQLHFDETVKVYWLDEQEHEVNCQKLIPIDKNDRVIGVLDAFEQKLGQEDPIALQMLSQEFQLQMVFCYPFINSVVTDSDKWAALAIARFKNQTNDIPTTSKISNWQTKLAQLSEQLLQNSEK</sequence>
<proteinExistence type="predicted"/>
<evidence type="ECO:0000313" key="2">
    <source>
        <dbReference type="Proteomes" id="UP000032279"/>
    </source>
</evidence>
<evidence type="ECO:0000313" key="1">
    <source>
        <dbReference type="EMBL" id="KIS02650.1"/>
    </source>
</evidence>
<dbReference type="PATRIC" id="fig|1335616.4.peg.1791"/>
<organism evidence="1 2">
    <name type="scientific">Paucilactobacillus wasatchensis</name>
    <dbReference type="NCBI Taxonomy" id="1335616"/>
    <lineage>
        <taxon>Bacteria</taxon>
        <taxon>Bacillati</taxon>
        <taxon>Bacillota</taxon>
        <taxon>Bacilli</taxon>
        <taxon>Lactobacillales</taxon>
        <taxon>Lactobacillaceae</taxon>
        <taxon>Paucilactobacillus</taxon>
    </lineage>
</organism>
<accession>A0A0D1A454</accession>
<comment type="caution">
    <text evidence="1">The sequence shown here is derived from an EMBL/GenBank/DDBJ whole genome shotgun (WGS) entry which is preliminary data.</text>
</comment>
<dbReference type="AlphaFoldDB" id="A0A0D1A454"/>
<dbReference type="RefSeq" id="WP_044011472.1">
    <property type="nucleotide sequence ID" value="NZ_AWTT01000063.1"/>
</dbReference>
<reference evidence="1 2" key="1">
    <citation type="submission" date="2013-08" db="EMBL/GenBank/DDBJ databases">
        <title>Lactobacillus wasatchii sp. WDC04, a late gas producing bacteria isolated from aged chedder cheese.</title>
        <authorList>
            <person name="Oberg C.J."/>
            <person name="Culumber M."/>
            <person name="McMahon D.J."/>
            <person name="Broadbent J.R."/>
            <person name="Oberg T.S."/>
            <person name="Ortaki F."/>
        </authorList>
    </citation>
    <scope>NUCLEOTIDE SEQUENCE [LARGE SCALE GENOMIC DNA]</scope>
    <source>
        <strain evidence="1 2">WDC04</strain>
    </source>
</reference>